<dbReference type="SUPFAM" id="SSF53807">
    <property type="entry name" value="Helical backbone' metal receptor"/>
    <property type="match status" value="1"/>
</dbReference>
<reference evidence="5 6" key="1">
    <citation type="journal article" date="2010" name="Int. J. Syst. Evol. Microbiol.">
        <title>Vagococcus penaei sp. nov., isolated from spoilage microbiota of cooked shrimp (Penaeus vannamei).</title>
        <authorList>
            <person name="Jaffres E."/>
            <person name="Prevost H."/>
            <person name="Rossero A."/>
            <person name="Joffraud J.J."/>
            <person name="Dousset X."/>
        </authorList>
    </citation>
    <scope>NUCLEOTIDE SEQUENCE [LARGE SCALE GENOMIC DNA]</scope>
    <source>
        <strain evidence="5 6">CD276</strain>
    </source>
</reference>
<keyword evidence="3" id="KW-0813">Transport</keyword>
<dbReference type="PROSITE" id="PS51257">
    <property type="entry name" value="PROKAR_LIPOPROTEIN"/>
    <property type="match status" value="1"/>
</dbReference>
<comment type="subcellular location">
    <subcellularLocation>
        <location evidence="1">Cell envelope</location>
    </subcellularLocation>
</comment>
<dbReference type="CDD" id="cd01140">
    <property type="entry name" value="FatB"/>
    <property type="match status" value="1"/>
</dbReference>
<dbReference type="PROSITE" id="PS50983">
    <property type="entry name" value="FE_B12_PBP"/>
    <property type="match status" value="1"/>
</dbReference>
<proteinExistence type="inferred from homology"/>
<dbReference type="PANTHER" id="PTHR30532:SF28">
    <property type="entry name" value="PETROBACTIN-BINDING PROTEIN YCLQ"/>
    <property type="match status" value="1"/>
</dbReference>
<dbReference type="GO" id="GO:1901678">
    <property type="term" value="P:iron coordination entity transport"/>
    <property type="evidence" value="ECO:0007669"/>
    <property type="project" value="UniProtKB-ARBA"/>
</dbReference>
<dbReference type="PANTHER" id="PTHR30532">
    <property type="entry name" value="IRON III DICITRATE-BINDING PERIPLASMIC PROTEIN"/>
    <property type="match status" value="1"/>
</dbReference>
<keyword evidence="4" id="KW-0732">Signal</keyword>
<dbReference type="AlphaFoldDB" id="A0A1Q2D5I9"/>
<dbReference type="GO" id="GO:0030288">
    <property type="term" value="C:outer membrane-bounded periplasmic space"/>
    <property type="evidence" value="ECO:0007669"/>
    <property type="project" value="TreeGrafter"/>
</dbReference>
<dbReference type="RefSeq" id="WP_077275634.1">
    <property type="nucleotide sequence ID" value="NZ_CP019609.1"/>
</dbReference>
<dbReference type="Proteomes" id="UP000188246">
    <property type="component" value="Chromosome"/>
</dbReference>
<organism evidence="5 6">
    <name type="scientific">Vagococcus penaei</name>
    <dbReference type="NCBI Taxonomy" id="633807"/>
    <lineage>
        <taxon>Bacteria</taxon>
        <taxon>Bacillati</taxon>
        <taxon>Bacillota</taxon>
        <taxon>Bacilli</taxon>
        <taxon>Lactobacillales</taxon>
        <taxon>Enterococcaceae</taxon>
        <taxon>Vagococcus</taxon>
    </lineage>
</organism>
<evidence type="ECO:0000256" key="4">
    <source>
        <dbReference type="ARBA" id="ARBA00022729"/>
    </source>
</evidence>
<dbReference type="Gene3D" id="3.40.50.1980">
    <property type="entry name" value="Nitrogenase molybdenum iron protein domain"/>
    <property type="match status" value="2"/>
</dbReference>
<dbReference type="InterPro" id="IPR033870">
    <property type="entry name" value="FatB"/>
</dbReference>
<name>A0A1Q2D5I9_9ENTE</name>
<evidence type="ECO:0000256" key="3">
    <source>
        <dbReference type="ARBA" id="ARBA00022448"/>
    </source>
</evidence>
<evidence type="ECO:0000256" key="2">
    <source>
        <dbReference type="ARBA" id="ARBA00008814"/>
    </source>
</evidence>
<accession>A0A1Q2D5I9</accession>
<gene>
    <name evidence="5" type="ORF">BW732_04395</name>
</gene>
<dbReference type="STRING" id="633807.BW732_04395"/>
<dbReference type="EMBL" id="CP019609">
    <property type="protein sequence ID" value="AQP53545.1"/>
    <property type="molecule type" value="Genomic_DNA"/>
</dbReference>
<sequence length="324" mass="35013">MKKGKNFLIVTCFIGLLVLGGCGAKAKQATTMSSNQVKNEVATVKTIQVTDSQGKDKEVPVKPSKVVVFDMGALDTINSLGDKEAVIGVPTKTLPSYLKSFDEKESVGGIKEPDFEKINALKPDLIIISGRQEDSREMLEKIAPTLYLGVDANKPWESTKQNIQTLGTIFDKKEVADKKIAELDKNIATLNEKASNSQLTGLVTLVNEGSLSAYGSGSRFGIVYDTFGVLPADTTIKPSTHGQDISYEYILEKNPDILFVVDRTKAIGGDTSKNNIATNELILQTKAGQTDKVISLTPDVWYLAGGGIESTQVMIDDIAKGYNK</sequence>
<dbReference type="InterPro" id="IPR051313">
    <property type="entry name" value="Bact_iron-sidero_bind"/>
</dbReference>
<dbReference type="InterPro" id="IPR002491">
    <property type="entry name" value="ABC_transptr_periplasmic_BD"/>
</dbReference>
<dbReference type="Pfam" id="PF01497">
    <property type="entry name" value="Peripla_BP_2"/>
    <property type="match status" value="1"/>
</dbReference>
<dbReference type="KEGG" id="vpi:BW732_04395"/>
<evidence type="ECO:0000256" key="1">
    <source>
        <dbReference type="ARBA" id="ARBA00004196"/>
    </source>
</evidence>
<evidence type="ECO:0000313" key="5">
    <source>
        <dbReference type="EMBL" id="AQP53545.1"/>
    </source>
</evidence>
<protein>
    <submittedName>
        <fullName evidence="5">Iron ABC transporter substrate-binding protein</fullName>
    </submittedName>
</protein>
<keyword evidence="6" id="KW-1185">Reference proteome</keyword>
<comment type="similarity">
    <text evidence="2">Belongs to the bacterial solute-binding protein 8 family.</text>
</comment>
<evidence type="ECO:0000313" key="6">
    <source>
        <dbReference type="Proteomes" id="UP000188246"/>
    </source>
</evidence>